<sequence length="334" mass="35242">MARCRGRTGVTSRAGNARSVGGRMPLVSRLVACAAGLLLPAFVSVPSALTAQRAPAVSRIIAMPCTTATAPAVRSAARRTTLRWKGRDVRWAEWPVQLGARGISTTVIVVDIDPARIALTLEIARDGDALAPWSLDNAPKDAVIALNAGQFTDDGPWGWVVHRQREWQAPGVGPLSAAFVIDTAGRAAILRADEIAEARRRGGWEEALQSFPLILNDGALPPGLCAPGAVDLEHRDIRLTLGVLPDGHVLLALTRYAGVGSAGNRLPIGPTTGEMATIMRELGVARAVMLDGGLSAQLLVRDGPVTTQWHGLRRVPLALVGRVKAELAPTPTGR</sequence>
<protein>
    <recommendedName>
        <fullName evidence="1">Phosphodiester glycosidase domain-containing protein</fullName>
    </recommendedName>
</protein>
<evidence type="ECO:0000259" key="1">
    <source>
        <dbReference type="Pfam" id="PF09992"/>
    </source>
</evidence>
<comment type="caution">
    <text evidence="2">The sequence shown here is derived from an EMBL/GenBank/DDBJ whole genome shotgun (WGS) entry which is preliminary data.</text>
</comment>
<accession>A0A3D4VAF8</accession>
<dbReference type="InterPro" id="IPR018711">
    <property type="entry name" value="NAGPA"/>
</dbReference>
<evidence type="ECO:0000313" key="3">
    <source>
        <dbReference type="Proteomes" id="UP000264071"/>
    </source>
</evidence>
<evidence type="ECO:0000313" key="2">
    <source>
        <dbReference type="EMBL" id="HCT58100.1"/>
    </source>
</evidence>
<dbReference type="EMBL" id="DPIY01000010">
    <property type="protein sequence ID" value="HCT58100.1"/>
    <property type="molecule type" value="Genomic_DNA"/>
</dbReference>
<proteinExistence type="predicted"/>
<dbReference type="Proteomes" id="UP000264071">
    <property type="component" value="Unassembled WGS sequence"/>
</dbReference>
<gene>
    <name evidence="2" type="ORF">DGD08_12925</name>
</gene>
<name>A0A3D4VAF8_9BACT</name>
<feature type="domain" description="Phosphodiester glycosidase" evidence="1">
    <location>
        <begin position="141"/>
        <end position="318"/>
    </location>
</feature>
<dbReference type="Pfam" id="PF09992">
    <property type="entry name" value="NAGPA"/>
    <property type="match status" value="1"/>
</dbReference>
<organism evidence="2 3">
    <name type="scientific">Gemmatimonas aurantiaca</name>
    <dbReference type="NCBI Taxonomy" id="173480"/>
    <lineage>
        <taxon>Bacteria</taxon>
        <taxon>Pseudomonadati</taxon>
        <taxon>Gemmatimonadota</taxon>
        <taxon>Gemmatimonadia</taxon>
        <taxon>Gemmatimonadales</taxon>
        <taxon>Gemmatimonadaceae</taxon>
        <taxon>Gemmatimonas</taxon>
    </lineage>
</organism>
<reference evidence="2 3" key="1">
    <citation type="journal article" date="2018" name="Nat. Biotechnol.">
        <title>A standardized bacterial taxonomy based on genome phylogeny substantially revises the tree of life.</title>
        <authorList>
            <person name="Parks D.H."/>
            <person name="Chuvochina M."/>
            <person name="Waite D.W."/>
            <person name="Rinke C."/>
            <person name="Skarshewski A."/>
            <person name="Chaumeil P.A."/>
            <person name="Hugenholtz P."/>
        </authorList>
    </citation>
    <scope>NUCLEOTIDE SEQUENCE [LARGE SCALE GENOMIC DNA]</scope>
    <source>
        <strain evidence="2">UBA8844</strain>
    </source>
</reference>
<dbReference type="AlphaFoldDB" id="A0A3D4VAF8"/>